<evidence type="ECO:0000313" key="1">
    <source>
        <dbReference type="EMBL" id="KAF5092361.1"/>
    </source>
</evidence>
<comment type="caution">
    <text evidence="1">The sequence shown here is derived from an EMBL/GenBank/DDBJ whole genome shotgun (WGS) entry which is preliminary data.</text>
</comment>
<evidence type="ECO:0000313" key="2">
    <source>
        <dbReference type="Proteomes" id="UP000744676"/>
    </source>
</evidence>
<keyword evidence="2" id="KW-1185">Reference proteome</keyword>
<reference evidence="1 2" key="1">
    <citation type="journal article" date="2020" name="Front. Microbiol.">
        <title>Phenotypic and Genetic Characterization of the Cheese Ripening Yeast Geotrichum candidum.</title>
        <authorList>
            <person name="Perkins V."/>
            <person name="Vignola S."/>
            <person name="Lessard M.H."/>
            <person name="Plante P.L."/>
            <person name="Corbeil J."/>
            <person name="Dugat-Bony E."/>
            <person name="Frenette M."/>
            <person name="Labrie S."/>
        </authorList>
    </citation>
    <scope>NUCLEOTIDE SEQUENCE [LARGE SCALE GENOMIC DNA]</scope>
    <source>
        <strain evidence="1 2">LMA-1147</strain>
    </source>
</reference>
<accession>A0ACB6UXY0</accession>
<sequence length="160" mass="17665">MVIQYRLTACPELCLGVFIKGFGEDIKADDEQLIAQIISTKTPTLNVSDESMEIPELDSNGRVVSPTTDLRGHCEQGRTIAIHSVVVDPNYQGKSIGTILLNEYIQRLSVVKNADRFALIAHDYLVPFYERVGFESKGLSACNFSGGGWYDMHAPLLADN</sequence>
<gene>
    <name evidence="1" type="ORF">D0Z00_004620</name>
</gene>
<organism evidence="1 2">
    <name type="scientific">Geotrichum galactomycetum</name>
    <dbReference type="NCBI Taxonomy" id="27317"/>
    <lineage>
        <taxon>Eukaryota</taxon>
        <taxon>Fungi</taxon>
        <taxon>Dikarya</taxon>
        <taxon>Ascomycota</taxon>
        <taxon>Saccharomycotina</taxon>
        <taxon>Dipodascomycetes</taxon>
        <taxon>Dipodascales</taxon>
        <taxon>Dipodascaceae</taxon>
        <taxon>Geotrichum</taxon>
    </lineage>
</organism>
<dbReference type="EMBL" id="QVQA01000426">
    <property type="protein sequence ID" value="KAF5092361.1"/>
    <property type="molecule type" value="Genomic_DNA"/>
</dbReference>
<dbReference type="Proteomes" id="UP000744676">
    <property type="component" value="Unassembled WGS sequence"/>
</dbReference>
<protein>
    <submittedName>
        <fullName evidence="1">Uncharacterized protein</fullName>
    </submittedName>
</protein>
<name>A0ACB6UXY0_9ASCO</name>
<proteinExistence type="predicted"/>